<dbReference type="PROSITE" id="PS51918">
    <property type="entry name" value="RADICAL_SAM"/>
    <property type="match status" value="1"/>
</dbReference>
<dbReference type="SFLD" id="SFLDG01123">
    <property type="entry name" value="methyltransferase_(Class_B)"/>
    <property type="match status" value="1"/>
</dbReference>
<gene>
    <name evidence="10" type="ORF">BIY37_10675</name>
</gene>
<dbReference type="PANTHER" id="PTHR43409:SF7">
    <property type="entry name" value="BLL1977 PROTEIN"/>
    <property type="match status" value="1"/>
</dbReference>
<dbReference type="CDD" id="cd01335">
    <property type="entry name" value="Radical_SAM"/>
    <property type="match status" value="1"/>
</dbReference>
<dbReference type="EMBL" id="MJUW02000108">
    <property type="protein sequence ID" value="OQD45055.1"/>
    <property type="molecule type" value="Genomic_DNA"/>
</dbReference>
<dbReference type="InterPro" id="IPR058240">
    <property type="entry name" value="rSAM_sf"/>
</dbReference>
<comment type="cofactor">
    <cofactor evidence="1">
        <name>[4Fe-4S] cluster</name>
        <dbReference type="ChEBI" id="CHEBI:49883"/>
    </cofactor>
</comment>
<evidence type="ECO:0000256" key="1">
    <source>
        <dbReference type="ARBA" id="ARBA00001966"/>
    </source>
</evidence>
<dbReference type="InterPro" id="IPR006638">
    <property type="entry name" value="Elp3/MiaA/NifB-like_rSAM"/>
</dbReference>
<dbReference type="InterPro" id="IPR051198">
    <property type="entry name" value="BchE-like"/>
</dbReference>
<dbReference type="SUPFAM" id="SSF102114">
    <property type="entry name" value="Radical SAM enzymes"/>
    <property type="match status" value="1"/>
</dbReference>
<evidence type="ECO:0000256" key="2">
    <source>
        <dbReference type="ARBA" id="ARBA00022603"/>
    </source>
</evidence>
<reference evidence="10 11" key="1">
    <citation type="journal article" date="2016" name="Genome Announc.">
        <title>Draft Genome Sequence of the Anaerobic Ammonium-Oxidizing Bacterium 'Candidatus Brocadia sp. 40'.</title>
        <authorList>
            <person name="Ali M."/>
            <person name="Haroon M.F."/>
            <person name="Narita Y."/>
            <person name="Zhang L."/>
            <person name="Rangel Shaw D."/>
            <person name="Okabe S."/>
            <person name="Saikaly P.E."/>
        </authorList>
    </citation>
    <scope>NUCLEOTIDE SEQUENCE [LARGE SCALE GENOMIC DNA]</scope>
    <source>
        <strain evidence="10 11">40</strain>
    </source>
</reference>
<dbReference type="InterPro" id="IPR006158">
    <property type="entry name" value="Cobalamin-bd"/>
</dbReference>
<dbReference type="GO" id="GO:0031419">
    <property type="term" value="F:cobalamin binding"/>
    <property type="evidence" value="ECO:0007669"/>
    <property type="project" value="InterPro"/>
</dbReference>
<evidence type="ECO:0000313" key="11">
    <source>
        <dbReference type="Proteomes" id="UP000242219"/>
    </source>
</evidence>
<accession>A0A1V6LY35</accession>
<evidence type="ECO:0000256" key="6">
    <source>
        <dbReference type="ARBA" id="ARBA00023004"/>
    </source>
</evidence>
<proteinExistence type="predicted"/>
<keyword evidence="3" id="KW-0808">Transferase</keyword>
<dbReference type="Pfam" id="PF02310">
    <property type="entry name" value="B12-binding"/>
    <property type="match status" value="1"/>
</dbReference>
<dbReference type="Gene3D" id="3.80.30.20">
    <property type="entry name" value="tm_1862 like domain"/>
    <property type="match status" value="1"/>
</dbReference>
<comment type="caution">
    <text evidence="10">The sequence shown here is derived from an EMBL/GenBank/DDBJ whole genome shotgun (WGS) entry which is preliminary data.</text>
</comment>
<keyword evidence="7" id="KW-0411">Iron-sulfur</keyword>
<dbReference type="GO" id="GO:0003824">
    <property type="term" value="F:catalytic activity"/>
    <property type="evidence" value="ECO:0007669"/>
    <property type="project" value="InterPro"/>
</dbReference>
<dbReference type="RefSeq" id="WP_070067799.1">
    <property type="nucleotide sequence ID" value="NZ_MJUW02000108.1"/>
</dbReference>
<keyword evidence="5" id="KW-0479">Metal-binding</keyword>
<feature type="domain" description="B12-binding" evidence="8">
    <location>
        <begin position="17"/>
        <end position="150"/>
    </location>
</feature>
<dbReference type="SFLD" id="SFLDS00029">
    <property type="entry name" value="Radical_SAM"/>
    <property type="match status" value="1"/>
</dbReference>
<dbReference type="PANTHER" id="PTHR43409">
    <property type="entry name" value="ANAEROBIC MAGNESIUM-PROTOPORPHYRIN IX MONOMETHYL ESTER CYCLASE-RELATED"/>
    <property type="match status" value="1"/>
</dbReference>
<keyword evidence="4" id="KW-0949">S-adenosyl-L-methionine</keyword>
<name>A0A1V6LY35_9BACT</name>
<evidence type="ECO:0000256" key="4">
    <source>
        <dbReference type="ARBA" id="ARBA00022691"/>
    </source>
</evidence>
<dbReference type="CDD" id="cd02068">
    <property type="entry name" value="radical_SAM_B12_BD"/>
    <property type="match status" value="1"/>
</dbReference>
<feature type="domain" description="Radical SAM core" evidence="9">
    <location>
        <begin position="196"/>
        <end position="413"/>
    </location>
</feature>
<evidence type="ECO:0000256" key="7">
    <source>
        <dbReference type="ARBA" id="ARBA00023014"/>
    </source>
</evidence>
<dbReference type="SFLD" id="SFLDG01082">
    <property type="entry name" value="B12-binding_domain_containing"/>
    <property type="match status" value="1"/>
</dbReference>
<dbReference type="InterPro" id="IPR023404">
    <property type="entry name" value="rSAM_horseshoe"/>
</dbReference>
<evidence type="ECO:0000259" key="9">
    <source>
        <dbReference type="PROSITE" id="PS51918"/>
    </source>
</evidence>
<dbReference type="PROSITE" id="PS51332">
    <property type="entry name" value="B12_BINDING"/>
    <property type="match status" value="1"/>
</dbReference>
<dbReference type="SMART" id="SM00729">
    <property type="entry name" value="Elp3"/>
    <property type="match status" value="1"/>
</dbReference>
<dbReference type="GO" id="GO:0051539">
    <property type="term" value="F:4 iron, 4 sulfur cluster binding"/>
    <property type="evidence" value="ECO:0007669"/>
    <property type="project" value="UniProtKB-KW"/>
</dbReference>
<dbReference type="GO" id="GO:0046872">
    <property type="term" value="F:metal ion binding"/>
    <property type="evidence" value="ECO:0007669"/>
    <property type="project" value="UniProtKB-KW"/>
</dbReference>
<dbReference type="Pfam" id="PF04055">
    <property type="entry name" value="Radical_SAM"/>
    <property type="match status" value="1"/>
</dbReference>
<evidence type="ECO:0000259" key="8">
    <source>
        <dbReference type="PROSITE" id="PS51332"/>
    </source>
</evidence>
<evidence type="ECO:0000313" key="10">
    <source>
        <dbReference type="EMBL" id="OQD45055.1"/>
    </source>
</evidence>
<keyword evidence="6" id="KW-0408">Iron</keyword>
<organism evidence="10 11">
    <name type="scientific">Candidatus Brocadia sapporoensis</name>
    <dbReference type="NCBI Taxonomy" id="392547"/>
    <lineage>
        <taxon>Bacteria</taxon>
        <taxon>Pseudomonadati</taxon>
        <taxon>Planctomycetota</taxon>
        <taxon>Candidatus Brocadiia</taxon>
        <taxon>Candidatus Brocadiales</taxon>
        <taxon>Candidatus Brocadiaceae</taxon>
        <taxon>Candidatus Brocadia</taxon>
    </lineage>
</organism>
<protein>
    <submittedName>
        <fullName evidence="10">Uncharacterized protein</fullName>
    </submittedName>
</protein>
<keyword evidence="2" id="KW-0489">Methyltransferase</keyword>
<dbReference type="InterPro" id="IPR034466">
    <property type="entry name" value="Methyltransferase_Class_B"/>
</dbReference>
<dbReference type="InterPro" id="IPR007197">
    <property type="entry name" value="rSAM"/>
</dbReference>
<keyword evidence="11" id="KW-1185">Reference proteome</keyword>
<evidence type="ECO:0000256" key="5">
    <source>
        <dbReference type="ARBA" id="ARBA00022723"/>
    </source>
</evidence>
<dbReference type="Proteomes" id="UP000242219">
    <property type="component" value="Unassembled WGS sequence"/>
</dbReference>
<evidence type="ECO:0000256" key="3">
    <source>
        <dbReference type="ARBA" id="ARBA00022679"/>
    </source>
</evidence>
<sequence length="472" mass="54228">MKILLINPPSENELLGNNPSIIGEERGYNPPLGILYIAGYLEKYTDYDVEVLDTQAEEIGYDRLKGIILSKLPDVVGITAMTFTLIDVIKVINLVKSVHQTAKIVLGGPHVHIYPEETIHIPGVDFLVLGEGEITFKELTENIDDKARLRNIPGLVFKEDGRIINTGARPLNDDLDSLPFPARHMTPIRKYSSLMAKRTPITTMFTSRGCPYRCTFCDRPHLGKSFRARSALNVVDEMEACVKLGIREFLIYDDTFTIDRQRVIEVCNEIIRRKLTIGWDIRARVNNIDKDLLKKLKEANCERIHYGVESGNPEILKILNKGITVDRVRTTFRETKETGISVLAYFMIGCPRETKKEIMETIAFAKELKPDFVHITIFTPFPATEIYKMGLKEGIIKNDFWREFARNPTKGFQPQCWEEHFTREELQELLVYAYKSFYTRPSYILKRLTHIRSIGEFRRMARAGLKVFGMQS</sequence>
<dbReference type="AlphaFoldDB" id="A0A1V6LY35"/>
<dbReference type="Gene3D" id="3.40.50.280">
    <property type="entry name" value="Cobalamin-binding domain"/>
    <property type="match status" value="1"/>
</dbReference>